<dbReference type="OrthoDB" id="191533at2157"/>
<dbReference type="RefSeq" id="WP_179268616.1">
    <property type="nucleotide sequence ID" value="NZ_CP058579.1"/>
</dbReference>
<sequence>MPNTRIEAVLHGIGDGARLEQLVSDLLQREGYDVDPTGTRGPDGGRDALLQRDSEHGILHCSVSQDWEPKVHEDAEKAADRPEDFDFFIFATTQNPAAVKRDRVEDEIHEEYGWRVEIRDLERLRNQLAGDSENHDLVRDHLNIDPSSAFHDPTADAEEFYESRLQALHEREGYYGTIASDHEFTDHEDLPILAIHIIPAETFGSDHDRLGSDLPDPPGIGGKGRTEQYGDFVLTGSNFGLNGDDPFRYYACFHEEGWAEAVTVDIIPRTDDLELTTTIDKIVIEYIEDALDWYEDVGIAPPYYVYVTLLNAADYTIFVPNRISGPLNRREIGSDEFQFGDVIIDRNDVDVPAFMRKPMYRLWNRTGWQKSLNYNEIEEEGGETRYEWDPRR</sequence>
<dbReference type="GeneID" id="56037785"/>
<organism evidence="1 2">
    <name type="scientific">Halorarum salinum</name>
    <dbReference type="NCBI Taxonomy" id="2743089"/>
    <lineage>
        <taxon>Archaea</taxon>
        <taxon>Methanobacteriati</taxon>
        <taxon>Methanobacteriota</taxon>
        <taxon>Stenosarchaea group</taxon>
        <taxon>Halobacteria</taxon>
        <taxon>Halobacteriales</taxon>
        <taxon>Haloferacaceae</taxon>
        <taxon>Halorarum</taxon>
    </lineage>
</organism>
<dbReference type="KEGG" id="halu:HUG12_09960"/>
<proteinExistence type="predicted"/>
<keyword evidence="2" id="KW-1185">Reference proteome</keyword>
<dbReference type="AlphaFoldDB" id="A0A7D5LAQ9"/>
<name>A0A7D5LAQ9_9EURY</name>
<gene>
    <name evidence="1" type="ORF">HUG12_09960</name>
</gene>
<evidence type="ECO:0000313" key="2">
    <source>
        <dbReference type="Proteomes" id="UP000509626"/>
    </source>
</evidence>
<reference evidence="1 2" key="1">
    <citation type="submission" date="2020-06" db="EMBL/GenBank/DDBJ databases">
        <title>NJ-3-1, isolated from saline soil.</title>
        <authorList>
            <person name="Cui H.L."/>
            <person name="Shi X."/>
        </authorList>
    </citation>
    <scope>NUCLEOTIDE SEQUENCE [LARGE SCALE GENOMIC DNA]</scope>
    <source>
        <strain evidence="1 2">NJ-3-1</strain>
    </source>
</reference>
<evidence type="ECO:0000313" key="1">
    <source>
        <dbReference type="EMBL" id="QLG62031.1"/>
    </source>
</evidence>
<dbReference type="EMBL" id="CP058579">
    <property type="protein sequence ID" value="QLG62031.1"/>
    <property type="molecule type" value="Genomic_DNA"/>
</dbReference>
<evidence type="ECO:0008006" key="3">
    <source>
        <dbReference type="Google" id="ProtNLM"/>
    </source>
</evidence>
<accession>A0A7D5LAQ9</accession>
<dbReference type="Proteomes" id="UP000509626">
    <property type="component" value="Chromosome"/>
</dbReference>
<protein>
    <recommendedName>
        <fullName evidence="3">Restriction endonuclease</fullName>
    </recommendedName>
</protein>